<dbReference type="Pfam" id="PF08044">
    <property type="entry name" value="DUF1707"/>
    <property type="match status" value="2"/>
</dbReference>
<protein>
    <recommendedName>
        <fullName evidence="2">DUF1707 domain-containing protein</fullName>
    </recommendedName>
</protein>
<evidence type="ECO:0000313" key="4">
    <source>
        <dbReference type="Proteomes" id="UP000438448"/>
    </source>
</evidence>
<dbReference type="InterPro" id="IPR012551">
    <property type="entry name" value="DUF1707_SHOCT-like"/>
</dbReference>
<evidence type="ECO:0000259" key="2">
    <source>
        <dbReference type="Pfam" id="PF08044"/>
    </source>
</evidence>
<dbReference type="Proteomes" id="UP000438448">
    <property type="component" value="Unassembled WGS sequence"/>
</dbReference>
<keyword evidence="1" id="KW-0472">Membrane</keyword>
<sequence>MRARDMDRVRARTLLDAAYEEGQLGADEYHDRSDRAGTAKTIGQLRGLVADLQAPAGVAAWSEPPAPNPRHRLGRYPHHIRARDEDRDLACRALDAALADGQLSSEEHQTLTALTAEAKTLGDLAGLTDDLQQPAPAPIDPRQRIRPRGAWFAAALIVVAVLAAVGGFQLTHHSAPPTPTAAPAAKAVQPLVIDTPDLTTAAGFDKFRTLYRTKFGDTVVDELTLFSDYASVQRTWRDQPNRVVDYTFRGGFALGGAVTTRDRTKPFFDLAAVNVAALGDLLTRAPALTKVEGGAVSHLGMEIDSSDDVPMIRIFVGNKFNESGFLEATPAGQLVRAYPFDN</sequence>
<feature type="transmembrane region" description="Helical" evidence="1">
    <location>
        <begin position="150"/>
        <end position="170"/>
    </location>
</feature>
<accession>A0A7K0DEV0</accession>
<name>A0A7K0DEV0_9NOCA</name>
<feature type="domain" description="DUF1707" evidence="2">
    <location>
        <begin position="80"/>
        <end position="132"/>
    </location>
</feature>
<dbReference type="EMBL" id="WEGK01000026">
    <property type="protein sequence ID" value="MQY24051.1"/>
    <property type="molecule type" value="Genomic_DNA"/>
</dbReference>
<comment type="caution">
    <text evidence="3">The sequence shown here is derived from an EMBL/GenBank/DDBJ whole genome shotgun (WGS) entry which is preliminary data.</text>
</comment>
<evidence type="ECO:0000256" key="1">
    <source>
        <dbReference type="SAM" id="Phobius"/>
    </source>
</evidence>
<keyword evidence="1" id="KW-1133">Transmembrane helix</keyword>
<evidence type="ECO:0000313" key="3">
    <source>
        <dbReference type="EMBL" id="MQY24051.1"/>
    </source>
</evidence>
<keyword evidence="1" id="KW-0812">Transmembrane</keyword>
<dbReference type="PANTHER" id="PTHR40763:SF4">
    <property type="entry name" value="DUF1707 DOMAIN-CONTAINING PROTEIN"/>
    <property type="match status" value="1"/>
</dbReference>
<reference evidence="3 4" key="1">
    <citation type="submission" date="2019-10" db="EMBL/GenBank/DDBJ databases">
        <title>Nocardia macrotermitis sp. nov. and Nocardia aurantia sp. nov., isolated from the gut of fungus growing-termite Macrotermes natalensis.</title>
        <authorList>
            <person name="Benndorf R."/>
            <person name="Schwitalla J."/>
            <person name="Martin K."/>
            <person name="De Beer W."/>
            <person name="Kaster A.-K."/>
            <person name="Vollmers J."/>
            <person name="Poulsen M."/>
            <person name="Beemelmanns C."/>
        </authorList>
    </citation>
    <scope>NUCLEOTIDE SEQUENCE [LARGE SCALE GENOMIC DNA]</scope>
    <source>
        <strain evidence="3 4">RB20</strain>
    </source>
</reference>
<proteinExistence type="predicted"/>
<dbReference type="AlphaFoldDB" id="A0A7K0DEV0"/>
<feature type="domain" description="DUF1707" evidence="2">
    <location>
        <begin position="1"/>
        <end position="53"/>
    </location>
</feature>
<keyword evidence="4" id="KW-1185">Reference proteome</keyword>
<dbReference type="PANTHER" id="PTHR40763">
    <property type="entry name" value="MEMBRANE PROTEIN-RELATED"/>
    <property type="match status" value="1"/>
</dbReference>
<organism evidence="3 4">
    <name type="scientific">Nocardia macrotermitis</name>
    <dbReference type="NCBI Taxonomy" id="2585198"/>
    <lineage>
        <taxon>Bacteria</taxon>
        <taxon>Bacillati</taxon>
        <taxon>Actinomycetota</taxon>
        <taxon>Actinomycetes</taxon>
        <taxon>Mycobacteriales</taxon>
        <taxon>Nocardiaceae</taxon>
        <taxon>Nocardia</taxon>
    </lineage>
</organism>
<gene>
    <name evidence="3" type="ORF">NRB20_71840</name>
</gene>